<feature type="domain" description="Acylphosphatase-like" evidence="8">
    <location>
        <begin position="12"/>
        <end position="98"/>
    </location>
</feature>
<organism evidence="9 10">
    <name type="scientific">Castellaniella denitrificans</name>
    <dbReference type="NCBI Taxonomy" id="56119"/>
    <lineage>
        <taxon>Bacteria</taxon>
        <taxon>Pseudomonadati</taxon>
        <taxon>Pseudomonadota</taxon>
        <taxon>Betaproteobacteria</taxon>
        <taxon>Burkholderiales</taxon>
        <taxon>Alcaligenaceae</taxon>
        <taxon>Castellaniella</taxon>
    </lineage>
</organism>
<dbReference type="Pfam" id="PF00708">
    <property type="entry name" value="Acylphosphatase"/>
    <property type="match status" value="1"/>
</dbReference>
<comment type="similarity">
    <text evidence="1 6">Belongs to the acylphosphatase family.</text>
</comment>
<dbReference type="PROSITE" id="PS00150">
    <property type="entry name" value="ACYLPHOSPHATASE_1"/>
    <property type="match status" value="1"/>
</dbReference>
<evidence type="ECO:0000256" key="6">
    <source>
        <dbReference type="RuleBase" id="RU004168"/>
    </source>
</evidence>
<evidence type="ECO:0000256" key="4">
    <source>
        <dbReference type="PROSITE-ProRule" id="PRU00520"/>
    </source>
</evidence>
<gene>
    <name evidence="9" type="ORF">O4H32_10060</name>
</gene>
<feature type="active site" evidence="4">
    <location>
        <position position="45"/>
    </location>
</feature>
<evidence type="ECO:0000313" key="9">
    <source>
        <dbReference type="EMBL" id="MCZ4330293.1"/>
    </source>
</evidence>
<evidence type="ECO:0000313" key="10">
    <source>
        <dbReference type="Proteomes" id="UP001068379"/>
    </source>
</evidence>
<evidence type="ECO:0000256" key="3">
    <source>
        <dbReference type="ARBA" id="ARBA00047645"/>
    </source>
</evidence>
<dbReference type="EC" id="3.6.1.7" evidence="2 4"/>
<dbReference type="RefSeq" id="WP_269358780.1">
    <property type="nucleotide sequence ID" value="NZ_JAPWHE010000006.1"/>
</dbReference>
<evidence type="ECO:0000256" key="7">
    <source>
        <dbReference type="SAM" id="MobiDB-lite"/>
    </source>
</evidence>
<dbReference type="Gene3D" id="3.30.70.100">
    <property type="match status" value="1"/>
</dbReference>
<name>A0ABT4M4P9_9BURK</name>
<dbReference type="NCBIfam" id="NF010998">
    <property type="entry name" value="PRK14424.1"/>
    <property type="match status" value="1"/>
</dbReference>
<evidence type="ECO:0000259" key="8">
    <source>
        <dbReference type="PROSITE" id="PS51160"/>
    </source>
</evidence>
<comment type="caution">
    <text evidence="9">The sequence shown here is derived from an EMBL/GenBank/DDBJ whole genome shotgun (WGS) entry which is preliminary data.</text>
</comment>
<dbReference type="InterPro" id="IPR020456">
    <property type="entry name" value="Acylphosphatase"/>
</dbReference>
<dbReference type="Proteomes" id="UP001068379">
    <property type="component" value="Unassembled WGS sequence"/>
</dbReference>
<keyword evidence="10" id="KW-1185">Reference proteome</keyword>
<reference evidence="9" key="1">
    <citation type="submission" date="2022-12" db="EMBL/GenBank/DDBJ databases">
        <title>Bacterial isolates from different developmental stages of Nematostella vectensis.</title>
        <authorList>
            <person name="Fraune S."/>
        </authorList>
    </citation>
    <scope>NUCLEOTIDE SEQUENCE</scope>
    <source>
        <strain evidence="9">G21619-S1</strain>
    </source>
</reference>
<dbReference type="PANTHER" id="PTHR47268">
    <property type="entry name" value="ACYLPHOSPHATASE"/>
    <property type="match status" value="1"/>
</dbReference>
<feature type="active site" evidence="4">
    <location>
        <position position="27"/>
    </location>
</feature>
<accession>A0ABT4M4P9</accession>
<dbReference type="EMBL" id="JAPWHE010000006">
    <property type="protein sequence ID" value="MCZ4330293.1"/>
    <property type="molecule type" value="Genomic_DNA"/>
</dbReference>
<feature type="compositionally biased region" description="Basic and acidic residues" evidence="7">
    <location>
        <begin position="86"/>
        <end position="98"/>
    </location>
</feature>
<keyword evidence="4 5" id="KW-0378">Hydrolase</keyword>
<dbReference type="SUPFAM" id="SSF54975">
    <property type="entry name" value="Acylphosphatase/BLUF domain-like"/>
    <property type="match status" value="1"/>
</dbReference>
<dbReference type="InterPro" id="IPR036046">
    <property type="entry name" value="Acylphosphatase-like_dom_sf"/>
</dbReference>
<dbReference type="InterPro" id="IPR001792">
    <property type="entry name" value="Acylphosphatase-like_dom"/>
</dbReference>
<dbReference type="PROSITE" id="PS51160">
    <property type="entry name" value="ACYLPHOSPHATASE_3"/>
    <property type="match status" value="1"/>
</dbReference>
<feature type="region of interest" description="Disordered" evidence="7">
    <location>
        <begin position="78"/>
        <end position="98"/>
    </location>
</feature>
<dbReference type="PROSITE" id="PS00151">
    <property type="entry name" value="ACYLPHOSPHATASE_2"/>
    <property type="match status" value="1"/>
</dbReference>
<evidence type="ECO:0000256" key="2">
    <source>
        <dbReference type="ARBA" id="ARBA00012150"/>
    </source>
</evidence>
<dbReference type="InterPro" id="IPR017968">
    <property type="entry name" value="Acylphosphatase_CS"/>
</dbReference>
<comment type="catalytic activity">
    <reaction evidence="3 4 5">
        <text>an acyl phosphate + H2O = a carboxylate + phosphate + H(+)</text>
        <dbReference type="Rhea" id="RHEA:14965"/>
        <dbReference type="ChEBI" id="CHEBI:15377"/>
        <dbReference type="ChEBI" id="CHEBI:15378"/>
        <dbReference type="ChEBI" id="CHEBI:29067"/>
        <dbReference type="ChEBI" id="CHEBI:43474"/>
        <dbReference type="ChEBI" id="CHEBI:59918"/>
        <dbReference type="EC" id="3.6.1.7"/>
    </reaction>
</comment>
<sequence length="98" mass="11020">MKPLPEHHELETLTAFVEGRVQGVGFRAATVRQAHQLKLGGWARNLPDGRVEVLLQGDRAAVDRMLSWLLQGPPAARVTGVSHTETPTERHYERFEQI</sequence>
<proteinExistence type="inferred from homology"/>
<dbReference type="PANTHER" id="PTHR47268:SF4">
    <property type="entry name" value="ACYLPHOSPHATASE"/>
    <property type="match status" value="1"/>
</dbReference>
<evidence type="ECO:0000256" key="1">
    <source>
        <dbReference type="ARBA" id="ARBA00005614"/>
    </source>
</evidence>
<protein>
    <recommendedName>
        <fullName evidence="2 4">Acylphosphatase</fullName>
        <ecNumber evidence="2 4">3.6.1.7</ecNumber>
    </recommendedName>
</protein>
<evidence type="ECO:0000256" key="5">
    <source>
        <dbReference type="RuleBase" id="RU000553"/>
    </source>
</evidence>